<evidence type="ECO:0000256" key="4">
    <source>
        <dbReference type="ARBA" id="ARBA00023180"/>
    </source>
</evidence>
<dbReference type="GO" id="GO:0005576">
    <property type="term" value="C:extracellular region"/>
    <property type="evidence" value="ECO:0007669"/>
    <property type="project" value="UniProtKB-SubCell"/>
</dbReference>
<dbReference type="PANTHER" id="PTHR11967:SF2">
    <property type="entry name" value="ALPHA-1-ACID GLYCOPROTEIN 1"/>
    <property type="match status" value="1"/>
</dbReference>
<evidence type="ECO:0000256" key="2">
    <source>
        <dbReference type="ARBA" id="ARBA00022525"/>
    </source>
</evidence>
<feature type="signal peptide" evidence="5">
    <location>
        <begin position="1"/>
        <end position="25"/>
    </location>
</feature>
<sequence length="187" mass="21159">MASLNRDLFAIRTLAVFSLISASLAAPLDCQDVLRPMDKLNPRDWEGMWAAVADSVRNIQPPGPALLSDSTVLYFYNSTFSRANRFNLTCSYFSNNVTFEGPDYKFDVNAVVKYSGTVFYSSCPDCVVLSFIVDSPFYKSQELCLFSKRRSVEETEMQEFMAQVKCMNMPEPYVMNPNVDLCPPKDN</sequence>
<comment type="subcellular location">
    <subcellularLocation>
        <location evidence="1">Secreted</location>
    </subcellularLocation>
</comment>
<evidence type="ECO:0000313" key="6">
    <source>
        <dbReference type="EMBL" id="CAJ1053559.1"/>
    </source>
</evidence>
<dbReference type="Proteomes" id="UP001178508">
    <property type="component" value="Chromosome 3"/>
</dbReference>
<dbReference type="Gene3D" id="2.40.128.20">
    <property type="match status" value="1"/>
</dbReference>
<evidence type="ECO:0000256" key="5">
    <source>
        <dbReference type="SAM" id="SignalP"/>
    </source>
</evidence>
<dbReference type="EMBL" id="OY660866">
    <property type="protein sequence ID" value="CAJ1053559.1"/>
    <property type="molecule type" value="Genomic_DNA"/>
</dbReference>
<keyword evidence="2" id="KW-0964">Secreted</keyword>
<reference evidence="6" key="1">
    <citation type="submission" date="2023-08" db="EMBL/GenBank/DDBJ databases">
        <authorList>
            <person name="Alioto T."/>
            <person name="Alioto T."/>
            <person name="Gomez Garrido J."/>
        </authorList>
    </citation>
    <scope>NUCLEOTIDE SEQUENCE</scope>
</reference>
<proteinExistence type="predicted"/>
<evidence type="ECO:0000256" key="3">
    <source>
        <dbReference type="ARBA" id="ARBA00022729"/>
    </source>
</evidence>
<dbReference type="InterPro" id="IPR012674">
    <property type="entry name" value="Calycin"/>
</dbReference>
<dbReference type="SUPFAM" id="SSF50814">
    <property type="entry name" value="Lipocalins"/>
    <property type="match status" value="1"/>
</dbReference>
<name>A0AAV1EY41_XYRNO</name>
<accession>A0AAV1EY41</accession>
<keyword evidence="3 5" id="KW-0732">Signal</keyword>
<keyword evidence="4" id="KW-0325">Glycoprotein</keyword>
<evidence type="ECO:0000313" key="7">
    <source>
        <dbReference type="Proteomes" id="UP001178508"/>
    </source>
</evidence>
<keyword evidence="7" id="KW-1185">Reference proteome</keyword>
<evidence type="ECO:0008006" key="8">
    <source>
        <dbReference type="Google" id="ProtNLM"/>
    </source>
</evidence>
<evidence type="ECO:0000256" key="1">
    <source>
        <dbReference type="ARBA" id="ARBA00004613"/>
    </source>
</evidence>
<feature type="chain" id="PRO_5043426847" description="Apolipoprotein M" evidence="5">
    <location>
        <begin position="26"/>
        <end position="187"/>
    </location>
</feature>
<gene>
    <name evidence="6" type="ORF">XNOV1_A037847</name>
</gene>
<dbReference type="PANTHER" id="PTHR11967">
    <property type="entry name" value="ALPHA-1-ACID GLYCOPROTEIN"/>
    <property type="match status" value="1"/>
</dbReference>
<protein>
    <recommendedName>
        <fullName evidence="8">Apolipoprotein M</fullName>
    </recommendedName>
</protein>
<organism evidence="6 7">
    <name type="scientific">Xyrichtys novacula</name>
    <name type="common">Pearly razorfish</name>
    <name type="synonym">Hemipteronotus novacula</name>
    <dbReference type="NCBI Taxonomy" id="13765"/>
    <lineage>
        <taxon>Eukaryota</taxon>
        <taxon>Metazoa</taxon>
        <taxon>Chordata</taxon>
        <taxon>Craniata</taxon>
        <taxon>Vertebrata</taxon>
        <taxon>Euteleostomi</taxon>
        <taxon>Actinopterygii</taxon>
        <taxon>Neopterygii</taxon>
        <taxon>Teleostei</taxon>
        <taxon>Neoteleostei</taxon>
        <taxon>Acanthomorphata</taxon>
        <taxon>Eupercaria</taxon>
        <taxon>Labriformes</taxon>
        <taxon>Labridae</taxon>
        <taxon>Xyrichtys</taxon>
    </lineage>
</organism>
<dbReference type="AlphaFoldDB" id="A0AAV1EY41"/>